<dbReference type="PANTHER" id="PTHR43090:SF2">
    <property type="entry name" value="1-(5-PHOSPHORIBOSYL)-5-[(5-PHOSPHORIBOSYLAMINO)METHYLIDENEAMINO] IMIDAZOLE-4-CARBOXAMIDE ISOMERASE"/>
    <property type="match status" value="1"/>
</dbReference>
<dbReference type="InterPro" id="IPR044524">
    <property type="entry name" value="Isoase_HisA-like"/>
</dbReference>
<dbReference type="SUPFAM" id="SSF51366">
    <property type="entry name" value="Ribulose-phoshate binding barrel"/>
    <property type="match status" value="1"/>
</dbReference>
<name>A0ABR7MC40_9BACT</name>
<dbReference type="EMBL" id="MBUA01000027">
    <property type="protein sequence ID" value="MBC6492310.1"/>
    <property type="molecule type" value="Genomic_DNA"/>
</dbReference>
<dbReference type="CDD" id="cd04732">
    <property type="entry name" value="HisA"/>
    <property type="match status" value="1"/>
</dbReference>
<feature type="active site" description="Proton acceptor" evidence="9">
    <location>
        <position position="8"/>
    </location>
</feature>
<evidence type="ECO:0000256" key="7">
    <source>
        <dbReference type="ARBA" id="ARBA00023102"/>
    </source>
</evidence>
<comment type="catalytic activity">
    <reaction evidence="1 9 11">
        <text>1-(5-phospho-beta-D-ribosyl)-5-[(5-phospho-beta-D-ribosylamino)methylideneamino]imidazole-4-carboxamide = 5-[(5-phospho-1-deoxy-D-ribulos-1-ylimino)methylamino]-1-(5-phospho-beta-D-ribosyl)imidazole-4-carboxamide</text>
        <dbReference type="Rhea" id="RHEA:15469"/>
        <dbReference type="ChEBI" id="CHEBI:58435"/>
        <dbReference type="ChEBI" id="CHEBI:58525"/>
        <dbReference type="EC" id="5.3.1.16"/>
    </reaction>
</comment>
<keyword evidence="5 9" id="KW-0963">Cytoplasm</keyword>
<dbReference type="InterPro" id="IPR006062">
    <property type="entry name" value="His_biosynth"/>
</dbReference>
<evidence type="ECO:0000256" key="8">
    <source>
        <dbReference type="ARBA" id="ARBA00023235"/>
    </source>
</evidence>
<dbReference type="Pfam" id="PF00977">
    <property type="entry name" value="His_biosynth"/>
    <property type="match status" value="1"/>
</dbReference>
<comment type="caution">
    <text evidence="12">The sequence shown here is derived from an EMBL/GenBank/DDBJ whole genome shotgun (WGS) entry which is preliminary data.</text>
</comment>
<evidence type="ECO:0000256" key="2">
    <source>
        <dbReference type="ARBA" id="ARBA00004496"/>
    </source>
</evidence>
<evidence type="ECO:0000256" key="4">
    <source>
        <dbReference type="ARBA" id="ARBA00009667"/>
    </source>
</evidence>
<keyword evidence="7 9" id="KW-0368">Histidine biosynthesis</keyword>
<evidence type="ECO:0000256" key="3">
    <source>
        <dbReference type="ARBA" id="ARBA00005133"/>
    </source>
</evidence>
<organism evidence="12 13">
    <name type="scientific">Flavihumibacter stibioxidans</name>
    <dbReference type="NCBI Taxonomy" id="1834163"/>
    <lineage>
        <taxon>Bacteria</taxon>
        <taxon>Pseudomonadati</taxon>
        <taxon>Bacteroidota</taxon>
        <taxon>Chitinophagia</taxon>
        <taxon>Chitinophagales</taxon>
        <taxon>Chitinophagaceae</taxon>
        <taxon>Flavihumibacter</taxon>
    </lineage>
</organism>
<dbReference type="RefSeq" id="WP_187257616.1">
    <property type="nucleotide sequence ID" value="NZ_JBHULF010000006.1"/>
</dbReference>
<evidence type="ECO:0000256" key="11">
    <source>
        <dbReference type="RuleBase" id="RU003658"/>
    </source>
</evidence>
<dbReference type="HAMAP" id="MF_01014">
    <property type="entry name" value="HisA"/>
    <property type="match status" value="1"/>
</dbReference>
<feature type="active site" description="Proton donor" evidence="9">
    <location>
        <position position="130"/>
    </location>
</feature>
<dbReference type="Gene3D" id="3.20.20.70">
    <property type="entry name" value="Aldolase class I"/>
    <property type="match status" value="1"/>
</dbReference>
<proteinExistence type="inferred from homology"/>
<dbReference type="PANTHER" id="PTHR43090">
    <property type="entry name" value="1-(5-PHOSPHORIBOSYL)-5-[(5-PHOSPHORIBOSYLAMINO)METHYLIDENEAMINO] IMIDAZOLE-4-CARBOXAMIDE ISOMERASE"/>
    <property type="match status" value="1"/>
</dbReference>
<evidence type="ECO:0000256" key="9">
    <source>
        <dbReference type="HAMAP-Rule" id="MF_01014"/>
    </source>
</evidence>
<evidence type="ECO:0000256" key="5">
    <source>
        <dbReference type="ARBA" id="ARBA00022490"/>
    </source>
</evidence>
<comment type="pathway">
    <text evidence="3 9 11">Amino-acid biosynthesis; L-histidine biosynthesis; L-histidine from 5-phospho-alpha-D-ribose 1-diphosphate: step 4/9.</text>
</comment>
<accession>A0ABR7MC40</accession>
<dbReference type="InterPro" id="IPR013785">
    <property type="entry name" value="Aldolase_TIM"/>
</dbReference>
<dbReference type="InterPro" id="IPR011060">
    <property type="entry name" value="RibuloseP-bd_barrel"/>
</dbReference>
<evidence type="ECO:0000313" key="13">
    <source>
        <dbReference type="Proteomes" id="UP000765802"/>
    </source>
</evidence>
<dbReference type="InterPro" id="IPR006063">
    <property type="entry name" value="HisA_bact_arch"/>
</dbReference>
<dbReference type="EC" id="5.3.1.16" evidence="9 11"/>
<evidence type="ECO:0000256" key="6">
    <source>
        <dbReference type="ARBA" id="ARBA00022605"/>
    </source>
</evidence>
<dbReference type="NCBIfam" id="TIGR00007">
    <property type="entry name" value="1-(5-phosphoribosyl)-5-[(5-phosphoribosylamino)methylideneamino]imidazole-4-carboxamide isomerase"/>
    <property type="match status" value="1"/>
</dbReference>
<comment type="similarity">
    <text evidence="4 9 10">Belongs to the HisA/HisF family.</text>
</comment>
<gene>
    <name evidence="9" type="primary">hisA</name>
    <name evidence="12" type="ORF">BC349_14710</name>
</gene>
<sequence length="238" mass="26127">MEIIPAIDIIDGKCVRLTQGDYAQKTIYNEHPLEVAKQFEDSGLKRLHLVDLDGAKAGAVKNWKVLEQIAAKTAMVIDFGGGIKREQDLSIVFDSGAALATIGSMAVKDEAGFVQWLNKYGADRFLLGADVKDEKIAVSGWLETTDVWIYDFIEKYLGYGVKQLFCTDVSKDGKLEGPSLELYKNILGKFPGLHFIASGGVSKMDDLLQLAEIGCSGVIVGKAIYENRITLKELRTFA</sequence>
<keyword evidence="6 9" id="KW-0028">Amino-acid biosynthesis</keyword>
<dbReference type="InterPro" id="IPR023016">
    <property type="entry name" value="HisA/PriA"/>
</dbReference>
<dbReference type="GO" id="GO:0016853">
    <property type="term" value="F:isomerase activity"/>
    <property type="evidence" value="ECO:0007669"/>
    <property type="project" value="UniProtKB-KW"/>
</dbReference>
<evidence type="ECO:0000313" key="12">
    <source>
        <dbReference type="EMBL" id="MBC6492310.1"/>
    </source>
</evidence>
<protein>
    <recommendedName>
        <fullName evidence="9 11">1-(5-phosphoribosyl)-5-[(5-phosphoribosylamino)methylideneamino] imidazole-4-carboxamide isomerase</fullName>
        <ecNumber evidence="9 11">5.3.1.16</ecNumber>
    </recommendedName>
    <alternativeName>
        <fullName evidence="9">Phosphoribosylformimino-5-aminoimidazole carboxamide ribotide isomerase</fullName>
    </alternativeName>
</protein>
<evidence type="ECO:0000256" key="1">
    <source>
        <dbReference type="ARBA" id="ARBA00000901"/>
    </source>
</evidence>
<dbReference type="Proteomes" id="UP000765802">
    <property type="component" value="Unassembled WGS sequence"/>
</dbReference>
<evidence type="ECO:0000256" key="10">
    <source>
        <dbReference type="RuleBase" id="RU003657"/>
    </source>
</evidence>
<keyword evidence="8 9" id="KW-0413">Isomerase</keyword>
<reference evidence="12 13" key="1">
    <citation type="submission" date="2016-07" db="EMBL/GenBank/DDBJ databases">
        <title>Genome analysis of Flavihumibacter stibioxidans YS-17.</title>
        <authorList>
            <person name="Shi K."/>
            <person name="Han Y."/>
            <person name="Wang G."/>
        </authorList>
    </citation>
    <scope>NUCLEOTIDE SEQUENCE [LARGE SCALE GENOMIC DNA]</scope>
    <source>
        <strain evidence="12 13">YS-17</strain>
    </source>
</reference>
<comment type="subcellular location">
    <subcellularLocation>
        <location evidence="2 9 11">Cytoplasm</location>
    </subcellularLocation>
</comment>
<keyword evidence="13" id="KW-1185">Reference proteome</keyword>